<dbReference type="PANTHER" id="PTHR19338">
    <property type="entry name" value="TRANSLOCASE OF INNER MITOCHONDRIAL MEMBRANE 13 HOMOLOG"/>
    <property type="match status" value="1"/>
</dbReference>
<dbReference type="PRINTS" id="PR00364">
    <property type="entry name" value="DISEASERSIST"/>
</dbReference>
<sequence>MYLSDHGVNIKAWFALSGRLREARERLRQVAAAKDHYGIHLADDTTAPSATAISATMLAESAHFLEEEVVGFSAQERQLLEWVVQDAEPRRTLVAVHGMGGVGKTTLVTHVYKQAAANTGHFDCAAWVSVSQSFTLEDLRRPLQELHRDARWGTVRSCNHAAVADYRSLVEAMRDHLSERRYLVVVDDVWDAQLWTKLRHALLDVGNSAGWSSPRVAETWPMPRRPRGP</sequence>
<dbReference type="PANTHER" id="PTHR19338:SF0">
    <property type="entry name" value="MITOCHONDRIAL IMPORT INNER MEMBRANE TRANSLOCASE SUBUNIT TIM13"/>
    <property type="match status" value="1"/>
</dbReference>
<dbReference type="SUPFAM" id="SSF52540">
    <property type="entry name" value="P-loop containing nucleoside triphosphate hydrolases"/>
    <property type="match status" value="1"/>
</dbReference>
<evidence type="ECO:0000313" key="2">
    <source>
        <dbReference type="EMBL" id="JAD55671.1"/>
    </source>
</evidence>
<proteinExistence type="predicted"/>
<dbReference type="Gene3D" id="3.40.50.300">
    <property type="entry name" value="P-loop containing nucleotide triphosphate hydrolases"/>
    <property type="match status" value="1"/>
</dbReference>
<dbReference type="InterPro" id="IPR002182">
    <property type="entry name" value="NB-ARC"/>
</dbReference>
<reference evidence="2" key="1">
    <citation type="submission" date="2014-09" db="EMBL/GenBank/DDBJ databases">
        <authorList>
            <person name="Magalhaes I.L.F."/>
            <person name="Oliveira U."/>
            <person name="Santos F.R."/>
            <person name="Vidigal T.H.D.A."/>
            <person name="Brescovit A.D."/>
            <person name="Santos A.J."/>
        </authorList>
    </citation>
    <scope>NUCLEOTIDE SEQUENCE</scope>
    <source>
        <tissue evidence="2">Shoot tissue taken approximately 20 cm above the soil surface</tissue>
    </source>
</reference>
<protein>
    <submittedName>
        <fullName evidence="2">Cc-nbs-lrr resistance protein</fullName>
    </submittedName>
</protein>
<reference evidence="2" key="2">
    <citation type="journal article" date="2015" name="Data Brief">
        <title>Shoot transcriptome of the giant reed, Arundo donax.</title>
        <authorList>
            <person name="Barrero R.A."/>
            <person name="Guerrero F.D."/>
            <person name="Moolhuijzen P."/>
            <person name="Goolsby J.A."/>
            <person name="Tidwell J."/>
            <person name="Bellgard S.E."/>
            <person name="Bellgard M.I."/>
        </authorList>
    </citation>
    <scope>NUCLEOTIDE SEQUENCE</scope>
    <source>
        <tissue evidence="2">Shoot tissue taken approximately 20 cm above the soil surface</tissue>
    </source>
</reference>
<evidence type="ECO:0000259" key="1">
    <source>
        <dbReference type="Pfam" id="PF00931"/>
    </source>
</evidence>
<organism evidence="2">
    <name type="scientific">Arundo donax</name>
    <name type="common">Giant reed</name>
    <name type="synonym">Donax arundinaceus</name>
    <dbReference type="NCBI Taxonomy" id="35708"/>
    <lineage>
        <taxon>Eukaryota</taxon>
        <taxon>Viridiplantae</taxon>
        <taxon>Streptophyta</taxon>
        <taxon>Embryophyta</taxon>
        <taxon>Tracheophyta</taxon>
        <taxon>Spermatophyta</taxon>
        <taxon>Magnoliopsida</taxon>
        <taxon>Liliopsida</taxon>
        <taxon>Poales</taxon>
        <taxon>Poaceae</taxon>
        <taxon>PACMAD clade</taxon>
        <taxon>Arundinoideae</taxon>
        <taxon>Arundineae</taxon>
        <taxon>Arundo</taxon>
    </lineage>
</organism>
<dbReference type="EMBL" id="GBRH01242224">
    <property type="protein sequence ID" value="JAD55671.1"/>
    <property type="molecule type" value="Transcribed_RNA"/>
</dbReference>
<dbReference type="GO" id="GO:0043531">
    <property type="term" value="F:ADP binding"/>
    <property type="evidence" value="ECO:0007669"/>
    <property type="project" value="InterPro"/>
</dbReference>
<dbReference type="Pfam" id="PF00931">
    <property type="entry name" value="NB-ARC"/>
    <property type="match status" value="1"/>
</dbReference>
<accession>A0A0A9AX40</accession>
<dbReference type="AlphaFoldDB" id="A0A0A9AX40"/>
<dbReference type="InterPro" id="IPR027417">
    <property type="entry name" value="P-loop_NTPase"/>
</dbReference>
<name>A0A0A9AX40_ARUDO</name>
<feature type="domain" description="NB-ARC" evidence="1">
    <location>
        <begin position="77"/>
        <end position="206"/>
    </location>
</feature>